<organism evidence="1 2">
    <name type="scientific">Caligus rogercresseyi</name>
    <name type="common">Sea louse</name>
    <dbReference type="NCBI Taxonomy" id="217165"/>
    <lineage>
        <taxon>Eukaryota</taxon>
        <taxon>Metazoa</taxon>
        <taxon>Ecdysozoa</taxon>
        <taxon>Arthropoda</taxon>
        <taxon>Crustacea</taxon>
        <taxon>Multicrustacea</taxon>
        <taxon>Hexanauplia</taxon>
        <taxon>Copepoda</taxon>
        <taxon>Siphonostomatoida</taxon>
        <taxon>Caligidae</taxon>
        <taxon>Caligus</taxon>
    </lineage>
</organism>
<dbReference type="Proteomes" id="UP000595437">
    <property type="component" value="Chromosome 1"/>
</dbReference>
<evidence type="ECO:0000313" key="2">
    <source>
        <dbReference type="Proteomes" id="UP000595437"/>
    </source>
</evidence>
<dbReference type="AlphaFoldDB" id="A0A7T8KGP4"/>
<dbReference type="EMBL" id="CP045890">
    <property type="protein sequence ID" value="QQP55622.1"/>
    <property type="molecule type" value="Genomic_DNA"/>
</dbReference>
<protein>
    <submittedName>
        <fullName evidence="1">Uncharacterized protein</fullName>
    </submittedName>
</protein>
<accession>A0A7T8KGP4</accession>
<evidence type="ECO:0000313" key="1">
    <source>
        <dbReference type="EMBL" id="QQP55622.1"/>
    </source>
</evidence>
<name>A0A7T8KGP4_CALRO</name>
<gene>
    <name evidence="1" type="ORF">FKW44_000015</name>
</gene>
<feature type="non-terminal residue" evidence="1">
    <location>
        <position position="1"/>
    </location>
</feature>
<keyword evidence="2" id="KW-1185">Reference proteome</keyword>
<sequence>EVYLNAFGAIFYMIVGAITLTDTPITLADPMTLASPLVLLADFLTGIKKANIALAQNSGDEES</sequence>
<reference evidence="2" key="1">
    <citation type="submission" date="2021-01" db="EMBL/GenBank/DDBJ databases">
        <title>Caligus Genome Assembly.</title>
        <authorList>
            <person name="Gallardo-Escarate C."/>
        </authorList>
    </citation>
    <scope>NUCLEOTIDE SEQUENCE [LARGE SCALE GENOMIC DNA]</scope>
</reference>
<proteinExistence type="predicted"/>